<dbReference type="Pfam" id="PF01637">
    <property type="entry name" value="ATPase_2"/>
    <property type="match status" value="1"/>
</dbReference>
<dbReference type="EMBL" id="PGCJ01000817">
    <property type="protein sequence ID" value="PLW19186.1"/>
    <property type="molecule type" value="Genomic_DNA"/>
</dbReference>
<evidence type="ECO:0000259" key="1">
    <source>
        <dbReference type="Pfam" id="PF01637"/>
    </source>
</evidence>
<dbReference type="Proteomes" id="UP000235388">
    <property type="component" value="Unassembled WGS sequence"/>
</dbReference>
<gene>
    <name evidence="2" type="ORF">PCANC_09989</name>
</gene>
<dbReference type="SUPFAM" id="SSF52540">
    <property type="entry name" value="P-loop containing nucleoside triphosphate hydrolases"/>
    <property type="match status" value="1"/>
</dbReference>
<accession>A0A2N5T123</accession>
<dbReference type="PANTHER" id="PTHR37096">
    <property type="entry name" value="YALI0E33429P"/>
    <property type="match status" value="1"/>
</dbReference>
<dbReference type="AlphaFoldDB" id="A0A2N5T123"/>
<dbReference type="OrthoDB" id="2150628at2759"/>
<protein>
    <recommendedName>
        <fullName evidence="1">ATPase domain-containing protein</fullName>
    </recommendedName>
</protein>
<proteinExistence type="predicted"/>
<dbReference type="Gene3D" id="3.40.50.300">
    <property type="entry name" value="P-loop containing nucleotide triphosphate hydrolases"/>
    <property type="match status" value="1"/>
</dbReference>
<organism evidence="2 3">
    <name type="scientific">Puccinia coronata f. sp. avenae</name>
    <dbReference type="NCBI Taxonomy" id="200324"/>
    <lineage>
        <taxon>Eukaryota</taxon>
        <taxon>Fungi</taxon>
        <taxon>Dikarya</taxon>
        <taxon>Basidiomycota</taxon>
        <taxon>Pucciniomycotina</taxon>
        <taxon>Pucciniomycetes</taxon>
        <taxon>Pucciniales</taxon>
        <taxon>Pucciniaceae</taxon>
        <taxon>Puccinia</taxon>
    </lineage>
</organism>
<dbReference type="GO" id="GO:0005524">
    <property type="term" value="F:ATP binding"/>
    <property type="evidence" value="ECO:0007669"/>
    <property type="project" value="InterPro"/>
</dbReference>
<dbReference type="PANTHER" id="PTHR37096:SF1">
    <property type="entry name" value="AAA+ ATPASE DOMAIN-CONTAINING PROTEIN"/>
    <property type="match status" value="1"/>
</dbReference>
<evidence type="ECO:0000313" key="3">
    <source>
        <dbReference type="Proteomes" id="UP000235388"/>
    </source>
</evidence>
<comment type="caution">
    <text evidence="2">The sequence shown here is derived from an EMBL/GenBank/DDBJ whole genome shotgun (WGS) entry which is preliminary data.</text>
</comment>
<sequence>MSGGSGELVLHHLARRAPSELVLQHLVRRALGELVLHQLSMRAPGGLALYQPARRDPAMVLQICRNLHRRTRGYLPQVPGIASLLPLSRISRRFFHNNHVPIPLFKRTRETSDLSILLKSRPELTMLLGPPSSGKTTLAKQITSQLQDDGIPKFHPLTIDLRSVDTTREGAFLEAFLDNAKIAGKRSKVWKDLTSEMLVSFGPLSTKVGGSKLSSGTSAENVFKQLGDSLEPQNFRHGKRSPVLVFDQANFFQHMSDKIQAFFNFAIQISKKEGKMHVILTSSDCFCDTWLSRRINPARFESVVVGDLSRLEAYNYFLKLVENNQHLSEEDKSHLRSIDFNIPYKMTGGRMYFIDKYITQIFLNDDLIPRASEFILDHERCHWIFQERLGAFHSSRRAAGAKTWGSDLAKAPLNPISSESVVAAVVFPVPRIVDSSY</sequence>
<keyword evidence="3" id="KW-1185">Reference proteome</keyword>
<dbReference type="InterPro" id="IPR051667">
    <property type="entry name" value="Archaeal_ATPase_domain"/>
</dbReference>
<dbReference type="STRING" id="200324.A0A2N5T123"/>
<name>A0A2N5T123_9BASI</name>
<feature type="domain" description="ATPase" evidence="1">
    <location>
        <begin position="105"/>
        <end position="331"/>
    </location>
</feature>
<dbReference type="InterPro" id="IPR027417">
    <property type="entry name" value="P-loop_NTPase"/>
</dbReference>
<reference evidence="2 3" key="1">
    <citation type="submission" date="2017-11" db="EMBL/GenBank/DDBJ databases">
        <title>De novo assembly and phasing of dikaryotic genomes from two isolates of Puccinia coronata f. sp. avenae, the causal agent of oat crown rust.</title>
        <authorList>
            <person name="Miller M.E."/>
            <person name="Zhang Y."/>
            <person name="Omidvar V."/>
            <person name="Sperschneider J."/>
            <person name="Schwessinger B."/>
            <person name="Raley C."/>
            <person name="Palmer J.M."/>
            <person name="Garnica D."/>
            <person name="Upadhyaya N."/>
            <person name="Rathjen J."/>
            <person name="Taylor J.M."/>
            <person name="Park R.F."/>
            <person name="Dodds P.N."/>
            <person name="Hirsch C.D."/>
            <person name="Kianian S.F."/>
            <person name="Figueroa M."/>
        </authorList>
    </citation>
    <scope>NUCLEOTIDE SEQUENCE [LARGE SCALE GENOMIC DNA]</scope>
    <source>
        <strain evidence="2">12NC29</strain>
    </source>
</reference>
<evidence type="ECO:0000313" key="2">
    <source>
        <dbReference type="EMBL" id="PLW19186.1"/>
    </source>
</evidence>
<dbReference type="InterPro" id="IPR011579">
    <property type="entry name" value="ATPase_dom"/>
</dbReference>